<keyword evidence="1" id="KW-0472">Membrane</keyword>
<feature type="transmembrane region" description="Helical" evidence="1">
    <location>
        <begin position="88"/>
        <end position="110"/>
    </location>
</feature>
<keyword evidence="1" id="KW-1133">Transmembrane helix</keyword>
<name>A0A369UL60_9GAMM</name>
<evidence type="ECO:0000313" key="2">
    <source>
        <dbReference type="EMBL" id="RDD81261.1"/>
    </source>
</evidence>
<keyword evidence="1" id="KW-0812">Transmembrane</keyword>
<dbReference type="AlphaFoldDB" id="A0A369UL60"/>
<accession>A0A369UL60</accession>
<proteinExistence type="predicted"/>
<dbReference type="EMBL" id="QQAH01000011">
    <property type="protein sequence ID" value="RDD81261.1"/>
    <property type="molecule type" value="Genomic_DNA"/>
</dbReference>
<sequence length="119" mass="12916">MTSEQPAVTVNTSPKRIDSTFRNGSVTAVSVMLAFSLGYLSRWSANPVPWISTDTIALLPMVLGILLQCLTLGRLLMPECLLLANYRVSMRIFLAGFILVAVGVVIAVTLDAKFLGIHH</sequence>
<feature type="transmembrane region" description="Helical" evidence="1">
    <location>
        <begin position="21"/>
        <end position="41"/>
    </location>
</feature>
<comment type="caution">
    <text evidence="2">The sequence shown here is derived from an EMBL/GenBank/DDBJ whole genome shotgun (WGS) entry which is preliminary data.</text>
</comment>
<gene>
    <name evidence="2" type="ORF">DVJ77_13175</name>
</gene>
<reference evidence="2 3" key="1">
    <citation type="submission" date="2018-07" db="EMBL/GenBank/DDBJ databases">
        <title>Dyella tabacisoli L4-6T, whole genome shotgun sequence.</title>
        <authorList>
            <person name="Zhou X.-K."/>
            <person name="Li W.-J."/>
            <person name="Duan Y.-Q."/>
        </authorList>
    </citation>
    <scope>NUCLEOTIDE SEQUENCE [LARGE SCALE GENOMIC DNA]</scope>
    <source>
        <strain evidence="2 3">L4-6</strain>
    </source>
</reference>
<keyword evidence="3" id="KW-1185">Reference proteome</keyword>
<feature type="transmembrane region" description="Helical" evidence="1">
    <location>
        <begin position="56"/>
        <end position="76"/>
    </location>
</feature>
<evidence type="ECO:0000313" key="3">
    <source>
        <dbReference type="Proteomes" id="UP000253782"/>
    </source>
</evidence>
<protein>
    <submittedName>
        <fullName evidence="2">Uncharacterized protein</fullName>
    </submittedName>
</protein>
<dbReference type="OrthoDB" id="9806647at2"/>
<dbReference type="Proteomes" id="UP000253782">
    <property type="component" value="Unassembled WGS sequence"/>
</dbReference>
<evidence type="ECO:0000256" key="1">
    <source>
        <dbReference type="SAM" id="Phobius"/>
    </source>
</evidence>
<dbReference type="RefSeq" id="WP_114845974.1">
    <property type="nucleotide sequence ID" value="NZ_JBHSPE010000020.1"/>
</dbReference>
<organism evidence="2 3">
    <name type="scientific">Dyella tabacisoli</name>
    <dbReference type="NCBI Taxonomy" id="2282381"/>
    <lineage>
        <taxon>Bacteria</taxon>
        <taxon>Pseudomonadati</taxon>
        <taxon>Pseudomonadota</taxon>
        <taxon>Gammaproteobacteria</taxon>
        <taxon>Lysobacterales</taxon>
        <taxon>Rhodanobacteraceae</taxon>
        <taxon>Dyella</taxon>
    </lineage>
</organism>